<proteinExistence type="predicted"/>
<feature type="transmembrane region" description="Helical" evidence="6">
    <location>
        <begin position="165"/>
        <end position="185"/>
    </location>
</feature>
<dbReference type="GO" id="GO:0004930">
    <property type="term" value="F:G protein-coupled receptor activity"/>
    <property type="evidence" value="ECO:0007669"/>
    <property type="project" value="TreeGrafter"/>
</dbReference>
<keyword evidence="2 6" id="KW-0812">Transmembrane</keyword>
<name>A0AAD2FFU2_9STRA</name>
<comment type="subcellular location">
    <subcellularLocation>
        <location evidence="1">Membrane</location>
        <topology evidence="1">Multi-pass membrane protein</topology>
    </subcellularLocation>
</comment>
<dbReference type="Proteomes" id="UP001295423">
    <property type="component" value="Unassembled WGS sequence"/>
</dbReference>
<feature type="region of interest" description="Disordered" evidence="5">
    <location>
        <begin position="254"/>
        <end position="275"/>
    </location>
</feature>
<evidence type="ECO:0000256" key="5">
    <source>
        <dbReference type="SAM" id="MobiDB-lite"/>
    </source>
</evidence>
<feature type="transmembrane region" description="Helical" evidence="6">
    <location>
        <begin position="314"/>
        <end position="334"/>
    </location>
</feature>
<evidence type="ECO:0000256" key="2">
    <source>
        <dbReference type="ARBA" id="ARBA00022692"/>
    </source>
</evidence>
<keyword evidence="3 6" id="KW-1133">Transmembrane helix</keyword>
<dbReference type="SUPFAM" id="SSF81321">
    <property type="entry name" value="Family A G protein-coupled receptor-like"/>
    <property type="match status" value="1"/>
</dbReference>
<dbReference type="AlphaFoldDB" id="A0AAD2FFU2"/>
<evidence type="ECO:0000256" key="4">
    <source>
        <dbReference type="ARBA" id="ARBA00023136"/>
    </source>
</evidence>
<evidence type="ECO:0000313" key="7">
    <source>
        <dbReference type="EMBL" id="CAJ1935211.1"/>
    </source>
</evidence>
<feature type="transmembrane region" description="Helical" evidence="6">
    <location>
        <begin position="354"/>
        <end position="374"/>
    </location>
</feature>
<keyword evidence="8" id="KW-1185">Reference proteome</keyword>
<dbReference type="EMBL" id="CAKOGP040000446">
    <property type="protein sequence ID" value="CAJ1935211.1"/>
    <property type="molecule type" value="Genomic_DNA"/>
</dbReference>
<evidence type="ECO:0000313" key="8">
    <source>
        <dbReference type="Proteomes" id="UP001295423"/>
    </source>
</evidence>
<feature type="region of interest" description="Disordered" evidence="5">
    <location>
        <begin position="437"/>
        <end position="462"/>
    </location>
</feature>
<evidence type="ECO:0008006" key="9">
    <source>
        <dbReference type="Google" id="ProtNLM"/>
    </source>
</evidence>
<keyword evidence="4 6" id="KW-0472">Membrane</keyword>
<feature type="transmembrane region" description="Helical" evidence="6">
    <location>
        <begin position="120"/>
        <end position="144"/>
    </location>
</feature>
<feature type="transmembrane region" description="Helical" evidence="6">
    <location>
        <begin position="41"/>
        <end position="67"/>
    </location>
</feature>
<gene>
    <name evidence="7" type="ORF">CYCCA115_LOCUS4547</name>
</gene>
<evidence type="ECO:0000256" key="1">
    <source>
        <dbReference type="ARBA" id="ARBA00004141"/>
    </source>
</evidence>
<feature type="compositionally biased region" description="Polar residues" evidence="5">
    <location>
        <begin position="254"/>
        <end position="265"/>
    </location>
</feature>
<protein>
    <recommendedName>
        <fullName evidence="9">G-protein coupled receptors family 2 profile 2 domain-containing protein</fullName>
    </recommendedName>
</protein>
<feature type="compositionally biased region" description="Polar residues" evidence="5">
    <location>
        <begin position="501"/>
        <end position="519"/>
    </location>
</feature>
<sequence>MDDFIFPDNDPFERDTIPDDNTIQDDDQYAYRSLTDSQKNLLAILPIPSAILSVFGSSVIIFMAYLSRKSKPWTPYNRLLVAMSVYDIITSIALGCATFLGNRETSNKAWAMGTDSTCSAMGFLNNIAFSGTLYNASLSYYFLFTARFRMKNDQIARRIEPAMHIFSVGFPLITGIIGLVLGVYAEPVAGMGCWVYRYPKGCGSGPNATGEPCISTMISYIFGSWIGFFTLASLFVNNLIIWAFVRQQIGANGRNSVPPSNSSTGEFDDSKSGTFSSFRTGGTSFRIDASQNSVTNEDIRDSQERRLRLVRSQAILFVASYVASSMITYILRLFESQAFDYVQEMELPYSNYTLMILQSILLPLQGLFNMMVYIRPKYIRNRNDFPRESRVWSIRRAVLGAKVEPVHSLVIDIQGGNKNAAFSSPAVVKGMVSSLTNASGGDAKDSDDHGMTSGDGLNESSELSKSIVISRASGLNKNNKSTNSNSMQVINEISEAEDSSCFSVSSRQTAPDQYGQSARSSGSHHNHGGGGGGSFSVGILMDGSLVESPKPA</sequence>
<feature type="transmembrane region" description="Helical" evidence="6">
    <location>
        <begin position="225"/>
        <end position="245"/>
    </location>
</feature>
<reference evidence="7" key="1">
    <citation type="submission" date="2023-08" db="EMBL/GenBank/DDBJ databases">
        <authorList>
            <person name="Audoor S."/>
            <person name="Bilcke G."/>
        </authorList>
    </citation>
    <scope>NUCLEOTIDE SEQUENCE</scope>
</reference>
<evidence type="ECO:0000256" key="6">
    <source>
        <dbReference type="SAM" id="Phobius"/>
    </source>
</evidence>
<dbReference type="GO" id="GO:0005886">
    <property type="term" value="C:plasma membrane"/>
    <property type="evidence" value="ECO:0007669"/>
    <property type="project" value="TreeGrafter"/>
</dbReference>
<dbReference type="PANTHER" id="PTHR23112:SF0">
    <property type="entry name" value="TRANSMEMBRANE PROTEIN 116"/>
    <property type="match status" value="1"/>
</dbReference>
<comment type="caution">
    <text evidence="7">The sequence shown here is derived from an EMBL/GenBank/DDBJ whole genome shotgun (WGS) entry which is preliminary data.</text>
</comment>
<dbReference type="PANTHER" id="PTHR23112">
    <property type="entry name" value="G PROTEIN-COUPLED RECEPTOR 157-RELATED"/>
    <property type="match status" value="1"/>
</dbReference>
<feature type="transmembrane region" description="Helical" evidence="6">
    <location>
        <begin position="79"/>
        <end position="100"/>
    </location>
</feature>
<feature type="region of interest" description="Disordered" evidence="5">
    <location>
        <begin position="501"/>
        <end position="536"/>
    </location>
</feature>
<dbReference type="GO" id="GO:0007189">
    <property type="term" value="P:adenylate cyclase-activating G protein-coupled receptor signaling pathway"/>
    <property type="evidence" value="ECO:0007669"/>
    <property type="project" value="TreeGrafter"/>
</dbReference>
<accession>A0AAD2FFU2</accession>
<dbReference type="Gene3D" id="1.20.1070.10">
    <property type="entry name" value="Rhodopsin 7-helix transmembrane proteins"/>
    <property type="match status" value="1"/>
</dbReference>
<evidence type="ECO:0000256" key="3">
    <source>
        <dbReference type="ARBA" id="ARBA00022989"/>
    </source>
</evidence>
<organism evidence="7 8">
    <name type="scientific">Cylindrotheca closterium</name>
    <dbReference type="NCBI Taxonomy" id="2856"/>
    <lineage>
        <taxon>Eukaryota</taxon>
        <taxon>Sar</taxon>
        <taxon>Stramenopiles</taxon>
        <taxon>Ochrophyta</taxon>
        <taxon>Bacillariophyta</taxon>
        <taxon>Bacillariophyceae</taxon>
        <taxon>Bacillariophycidae</taxon>
        <taxon>Bacillariales</taxon>
        <taxon>Bacillariaceae</taxon>
        <taxon>Cylindrotheca</taxon>
    </lineage>
</organism>